<dbReference type="Proteomes" id="UP001281614">
    <property type="component" value="Unassembled WGS sequence"/>
</dbReference>
<dbReference type="Pfam" id="PF24883">
    <property type="entry name" value="NPHP3_N"/>
    <property type="match status" value="1"/>
</dbReference>
<accession>A0AAD9Y863</accession>
<evidence type="ECO:0000313" key="5">
    <source>
        <dbReference type="EMBL" id="KAK2742673.1"/>
    </source>
</evidence>
<dbReference type="CDD" id="cd00200">
    <property type="entry name" value="WD40"/>
    <property type="match status" value="1"/>
</dbReference>
<feature type="domain" description="NACHT" evidence="4">
    <location>
        <begin position="37"/>
        <end position="180"/>
    </location>
</feature>
<dbReference type="PROSITE" id="PS50294">
    <property type="entry name" value="WD_REPEATS_REGION"/>
    <property type="match status" value="4"/>
</dbReference>
<evidence type="ECO:0000256" key="1">
    <source>
        <dbReference type="ARBA" id="ARBA00022574"/>
    </source>
</evidence>
<evidence type="ECO:0000259" key="4">
    <source>
        <dbReference type="PROSITE" id="PS50837"/>
    </source>
</evidence>
<reference evidence="5" key="1">
    <citation type="submission" date="2023-02" db="EMBL/GenBank/DDBJ databases">
        <title>Colletotrichum kahawae CIFC_Que2 genome sequencing and assembly.</title>
        <authorList>
            <person name="Baroncelli R."/>
        </authorList>
    </citation>
    <scope>NUCLEOTIDE SEQUENCE</scope>
    <source>
        <strain evidence="5">CIFC_Que2</strain>
    </source>
</reference>
<dbReference type="PROSITE" id="PS50837">
    <property type="entry name" value="NACHT"/>
    <property type="match status" value="1"/>
</dbReference>
<dbReference type="InterPro" id="IPR036322">
    <property type="entry name" value="WD40_repeat_dom_sf"/>
</dbReference>
<dbReference type="InterPro" id="IPR056884">
    <property type="entry name" value="NPHP3-like_N"/>
</dbReference>
<dbReference type="Gene3D" id="2.130.10.10">
    <property type="entry name" value="YVTN repeat-like/Quinoprotein amine dehydrogenase"/>
    <property type="match status" value="2"/>
</dbReference>
<name>A0AAD9Y863_COLKA</name>
<keyword evidence="6" id="KW-1185">Reference proteome</keyword>
<feature type="repeat" description="WD" evidence="3">
    <location>
        <begin position="610"/>
        <end position="651"/>
    </location>
</feature>
<dbReference type="InterPro" id="IPR027417">
    <property type="entry name" value="P-loop_NTPase"/>
</dbReference>
<evidence type="ECO:0000256" key="2">
    <source>
        <dbReference type="ARBA" id="ARBA00022737"/>
    </source>
</evidence>
<dbReference type="InterPro" id="IPR015943">
    <property type="entry name" value="WD40/YVTN_repeat-like_dom_sf"/>
</dbReference>
<feature type="repeat" description="WD" evidence="3">
    <location>
        <begin position="736"/>
        <end position="777"/>
    </location>
</feature>
<keyword evidence="2" id="KW-0677">Repeat</keyword>
<dbReference type="InterPro" id="IPR007111">
    <property type="entry name" value="NACHT_NTPase"/>
</dbReference>
<dbReference type="AlphaFoldDB" id="A0AAD9Y863"/>
<comment type="caution">
    <text evidence="5">The sequence shown here is derived from an EMBL/GenBank/DDBJ whole genome shotgun (WGS) entry which is preliminary data.</text>
</comment>
<dbReference type="PANTHER" id="PTHR10039">
    <property type="entry name" value="AMELOGENIN"/>
    <property type="match status" value="1"/>
</dbReference>
<dbReference type="InterPro" id="IPR001680">
    <property type="entry name" value="WD40_rpt"/>
</dbReference>
<evidence type="ECO:0000313" key="6">
    <source>
        <dbReference type="Proteomes" id="UP001281614"/>
    </source>
</evidence>
<dbReference type="PROSITE" id="PS50082">
    <property type="entry name" value="WD_REPEATS_2"/>
    <property type="match status" value="5"/>
</dbReference>
<feature type="repeat" description="WD" evidence="3">
    <location>
        <begin position="575"/>
        <end position="609"/>
    </location>
</feature>
<dbReference type="SMART" id="SM00320">
    <property type="entry name" value="WD40"/>
    <property type="match status" value="6"/>
</dbReference>
<proteinExistence type="predicted"/>
<sequence length="1012" mass="114254">MDKERIENAKGGLHTASYAWILRNRDFQTLRENPESHLLWIKGDAGKGKTMLLCGIINELTSSTLPETLIAYFFCQATDERLNNATAVLRGLIFMLIKQKGSLGLYVREQMKGAGKRLFEGPNSWFVLENIFVEMLKDAGFKSAYIIVDALDECEEDVERLIGLVKRTASSRIKWIMSSRHRDGIEYGLQLAGPRTRLSLELKENAEEVKEAVDMYIGHCVSKLANLYDQETRNQLGDMMRQKAHGTFLWVSLVFQEIGKTRRLRRELEDMMNQIPVTLEGLYLRMIEQIRKLDWQRPELCRKLLATVVTALRPLQLEELGVVSDLSGEYAREIGHIASLCRSFLIIQGQTVFIIHQSAKDFLCTNEFLFPSGNMAETHGTIVLTSLQAMSKTLRRDIYNLGCIGKTITEVKPPKKDPPASIRYSCIFWADHLDEGLSTSAQFNNILQDNGAVHQFLMESYLFWLEALSLLQSIPEGIMALVKLEKFLKSRIGDSNLLEFVQDGRRFCLRQSYLITEAPLQVYASALLFSPRQSIIKKQFEDKELQWITIKPHVEDYWNPCLATVVVDDYLEQEVKSVTFSPDGRLIASISSPGGVKIWRADTGVCQMTLNTDASVIRSVVFSEYGSYLAATLNDDTIKLWNLATGGNPQMCRNYSKWVLTVALSPDGKYLASGSDDSNVYVWDLHTGSCLLTLAGHNDIVGCVAFSPDSQRLVSGSRDSTYRLWDLKDSSTQKSIENRHEAVEEIVFSPDKAHVASFTDDDQVKLWNTSTGKCLITTSGYPTEALFTANSQHFITLVGDSIIEVWDLATYDRRAFNVDGYPRYLVPSPDGRKLAYIGCENRDGLAYIRYEDGYGGHLTLLDIETGKHHEVAHFNGCWEYEGLSFHSTGKYVGTKNIDDAFEHVWDISENPSEKPLGDQGMDEEEFASYYPKVRPEDLPPEDQHLTTAILDASVANCEVSNDGRWITYRGQNKILLPYDYERGLQWESRANMIAIAGELGDVIIIGFGDNVP</sequence>
<gene>
    <name evidence="5" type="ORF">CKAH01_18466</name>
</gene>
<organism evidence="5 6">
    <name type="scientific">Colletotrichum kahawae</name>
    <name type="common">Coffee berry disease fungus</name>
    <dbReference type="NCBI Taxonomy" id="34407"/>
    <lineage>
        <taxon>Eukaryota</taxon>
        <taxon>Fungi</taxon>
        <taxon>Dikarya</taxon>
        <taxon>Ascomycota</taxon>
        <taxon>Pezizomycotina</taxon>
        <taxon>Sordariomycetes</taxon>
        <taxon>Hypocreomycetidae</taxon>
        <taxon>Glomerellales</taxon>
        <taxon>Glomerellaceae</taxon>
        <taxon>Colletotrichum</taxon>
        <taxon>Colletotrichum gloeosporioides species complex</taxon>
    </lineage>
</organism>
<dbReference type="SUPFAM" id="SSF52540">
    <property type="entry name" value="P-loop containing nucleoside triphosphate hydrolases"/>
    <property type="match status" value="1"/>
</dbReference>
<dbReference type="SUPFAM" id="SSF50978">
    <property type="entry name" value="WD40 repeat-like"/>
    <property type="match status" value="2"/>
</dbReference>
<dbReference type="EMBL" id="VYYT01000328">
    <property type="protein sequence ID" value="KAK2742673.1"/>
    <property type="molecule type" value="Genomic_DNA"/>
</dbReference>
<evidence type="ECO:0000256" key="3">
    <source>
        <dbReference type="PROSITE-ProRule" id="PRU00221"/>
    </source>
</evidence>
<dbReference type="InterPro" id="IPR019775">
    <property type="entry name" value="WD40_repeat_CS"/>
</dbReference>
<feature type="repeat" description="WD" evidence="3">
    <location>
        <begin position="652"/>
        <end position="693"/>
    </location>
</feature>
<feature type="repeat" description="WD" evidence="3">
    <location>
        <begin position="694"/>
        <end position="735"/>
    </location>
</feature>
<dbReference type="Gene3D" id="3.40.50.300">
    <property type="entry name" value="P-loop containing nucleotide triphosphate hydrolases"/>
    <property type="match status" value="1"/>
</dbReference>
<dbReference type="PROSITE" id="PS00678">
    <property type="entry name" value="WD_REPEATS_1"/>
    <property type="match status" value="2"/>
</dbReference>
<dbReference type="InterPro" id="IPR020472">
    <property type="entry name" value="WD40_PAC1"/>
</dbReference>
<keyword evidence="1 3" id="KW-0853">WD repeat</keyword>
<dbReference type="PRINTS" id="PR00320">
    <property type="entry name" value="GPROTEINBRPT"/>
</dbReference>
<protein>
    <submittedName>
        <fullName evidence="5">Vegetative incompatibility protein HET-E-1-like protein 15</fullName>
    </submittedName>
</protein>
<dbReference type="Pfam" id="PF00400">
    <property type="entry name" value="WD40"/>
    <property type="match status" value="5"/>
</dbReference>